<dbReference type="Pfam" id="PF08359">
    <property type="entry name" value="TetR_C_4"/>
    <property type="match status" value="1"/>
</dbReference>
<evidence type="ECO:0000259" key="3">
    <source>
        <dbReference type="PROSITE" id="PS50977"/>
    </source>
</evidence>
<feature type="DNA-binding region" description="H-T-H motif" evidence="2">
    <location>
        <begin position="32"/>
        <end position="51"/>
    </location>
</feature>
<dbReference type="RefSeq" id="WP_200674433.1">
    <property type="nucleotide sequence ID" value="NZ_JAACYA010000002.1"/>
</dbReference>
<sequence>MVTDNVEKMSTKEKIIKIGAEIIVKEGLRKFTAKNIADKLGITDAAIFKHFKSMDDIILEIIQRYVSRCSQSAIEAVERGRTVKEKLELLLKAHIDVLEDTRGAVPVLCFELSRSEDEKFKKILNNFVESYTKEISQIIKDGQLEGSIRKELVPEDVAMFFIGSIQAKVFAYVISGREGKIIEDPDQFISMIFYGIMEK</sequence>
<proteinExistence type="predicted"/>
<feature type="domain" description="HTH tetR-type" evidence="3">
    <location>
        <begin position="9"/>
        <end position="69"/>
    </location>
</feature>
<dbReference type="PANTHER" id="PTHR43479">
    <property type="entry name" value="ACREF/ENVCD OPERON REPRESSOR-RELATED"/>
    <property type="match status" value="1"/>
</dbReference>
<evidence type="ECO:0000256" key="1">
    <source>
        <dbReference type="ARBA" id="ARBA00023125"/>
    </source>
</evidence>
<dbReference type="Proteomes" id="UP000772812">
    <property type="component" value="Unassembled WGS sequence"/>
</dbReference>
<dbReference type="SUPFAM" id="SSF48498">
    <property type="entry name" value="Tetracyclin repressor-like, C-terminal domain"/>
    <property type="match status" value="1"/>
</dbReference>
<reference evidence="4 5" key="1">
    <citation type="journal article" date="2021" name="Syst. Appl. Microbiol.">
        <title>Persephonella atlantica sp. nov.: How to adapt to physico-chemical gradients in high temperature hydrothermal habitats.</title>
        <authorList>
            <person name="Francois D.X."/>
            <person name="Godfroy A."/>
            <person name="Mathien C."/>
            <person name="Aube J."/>
            <person name="Cathalot C."/>
            <person name="Lesongeur F."/>
            <person name="L'Haridon S."/>
            <person name="Philippon X."/>
            <person name="Roussel E.G."/>
        </authorList>
    </citation>
    <scope>NUCLEOTIDE SEQUENCE [LARGE SCALE GENOMIC DNA]</scope>
    <source>
        <strain evidence="4 5">MO1340</strain>
    </source>
</reference>
<accession>A0ABS1GJC7</accession>
<dbReference type="Gene3D" id="1.10.10.60">
    <property type="entry name" value="Homeodomain-like"/>
    <property type="match status" value="1"/>
</dbReference>
<dbReference type="Pfam" id="PF00440">
    <property type="entry name" value="TetR_N"/>
    <property type="match status" value="1"/>
</dbReference>
<keyword evidence="1 2" id="KW-0238">DNA-binding</keyword>
<evidence type="ECO:0000256" key="2">
    <source>
        <dbReference type="PROSITE-ProRule" id="PRU00335"/>
    </source>
</evidence>
<organism evidence="4 5">
    <name type="scientific">Persephonella atlantica</name>
    <dbReference type="NCBI Taxonomy" id="2699429"/>
    <lineage>
        <taxon>Bacteria</taxon>
        <taxon>Pseudomonadati</taxon>
        <taxon>Aquificota</taxon>
        <taxon>Aquificia</taxon>
        <taxon>Aquificales</taxon>
        <taxon>Hydrogenothermaceae</taxon>
        <taxon>Persephonella</taxon>
    </lineage>
</organism>
<dbReference type="InterPro" id="IPR050624">
    <property type="entry name" value="HTH-type_Tx_Regulator"/>
</dbReference>
<dbReference type="InterPro" id="IPR036271">
    <property type="entry name" value="Tet_transcr_reg_TetR-rel_C_sf"/>
</dbReference>
<dbReference type="SUPFAM" id="SSF46689">
    <property type="entry name" value="Homeodomain-like"/>
    <property type="match status" value="1"/>
</dbReference>
<dbReference type="InterPro" id="IPR023772">
    <property type="entry name" value="DNA-bd_HTH_TetR-type_CS"/>
</dbReference>
<dbReference type="EMBL" id="JAACYA010000002">
    <property type="protein sequence ID" value="MBK3333038.1"/>
    <property type="molecule type" value="Genomic_DNA"/>
</dbReference>
<protein>
    <submittedName>
        <fullName evidence="4">TetR/AcrR family transcriptional regulator</fullName>
    </submittedName>
</protein>
<dbReference type="PANTHER" id="PTHR43479:SF20">
    <property type="entry name" value="HTH TETR-TYPE DOMAIN-CONTAINING PROTEIN"/>
    <property type="match status" value="1"/>
</dbReference>
<dbReference type="Gene3D" id="1.10.357.10">
    <property type="entry name" value="Tetracycline Repressor, domain 2"/>
    <property type="match status" value="1"/>
</dbReference>
<dbReference type="PROSITE" id="PS50977">
    <property type="entry name" value="HTH_TETR_2"/>
    <property type="match status" value="1"/>
</dbReference>
<keyword evidence="5" id="KW-1185">Reference proteome</keyword>
<comment type="caution">
    <text evidence="4">The sequence shown here is derived from an EMBL/GenBank/DDBJ whole genome shotgun (WGS) entry which is preliminary data.</text>
</comment>
<evidence type="ECO:0000313" key="5">
    <source>
        <dbReference type="Proteomes" id="UP000772812"/>
    </source>
</evidence>
<evidence type="ECO:0000313" key="4">
    <source>
        <dbReference type="EMBL" id="MBK3333038.1"/>
    </source>
</evidence>
<dbReference type="PROSITE" id="PS01081">
    <property type="entry name" value="HTH_TETR_1"/>
    <property type="match status" value="1"/>
</dbReference>
<dbReference type="PRINTS" id="PR00455">
    <property type="entry name" value="HTHTETR"/>
</dbReference>
<dbReference type="InterPro" id="IPR009057">
    <property type="entry name" value="Homeodomain-like_sf"/>
</dbReference>
<dbReference type="InterPro" id="IPR001647">
    <property type="entry name" value="HTH_TetR"/>
</dbReference>
<dbReference type="InterPro" id="IPR013570">
    <property type="entry name" value="Tscrpt_reg_YsiA_C"/>
</dbReference>
<gene>
    <name evidence="4" type="ORF">GWK41_08145</name>
</gene>
<name>A0ABS1GJC7_9AQUI</name>